<reference evidence="1" key="1">
    <citation type="submission" date="2021-03" db="EMBL/GenBank/DDBJ databases">
        <title>Draft genome sequence of rust myrtle Austropuccinia psidii MF-1, a brazilian biotype.</title>
        <authorList>
            <person name="Quecine M.C."/>
            <person name="Pachon D.M.R."/>
            <person name="Bonatelli M.L."/>
            <person name="Correr F.H."/>
            <person name="Franceschini L.M."/>
            <person name="Leite T.F."/>
            <person name="Margarido G.R.A."/>
            <person name="Almeida C.A."/>
            <person name="Ferrarezi J.A."/>
            <person name="Labate C.A."/>
        </authorList>
    </citation>
    <scope>NUCLEOTIDE SEQUENCE</scope>
    <source>
        <strain evidence="1">MF-1</strain>
    </source>
</reference>
<comment type="caution">
    <text evidence="1">The sequence shown here is derived from an EMBL/GenBank/DDBJ whole genome shotgun (WGS) entry which is preliminary data.</text>
</comment>
<sequence length="130" mass="14689">MIHRNTRVQYTYIVQDAIRRHEKSVLRSLKGHNPSSFVSVEANFIPLENESHVNTPMALTDTDMQRGKVMKHSETLISNKRCTPIVPQRTRKPQSSSSIQGKPTFITCTGKITIINPVLTFKSVQGTVKK</sequence>
<gene>
    <name evidence="1" type="ORF">O181_008703</name>
</gene>
<organism evidence="1 2">
    <name type="scientific">Austropuccinia psidii MF-1</name>
    <dbReference type="NCBI Taxonomy" id="1389203"/>
    <lineage>
        <taxon>Eukaryota</taxon>
        <taxon>Fungi</taxon>
        <taxon>Dikarya</taxon>
        <taxon>Basidiomycota</taxon>
        <taxon>Pucciniomycotina</taxon>
        <taxon>Pucciniomycetes</taxon>
        <taxon>Pucciniales</taxon>
        <taxon>Sphaerophragmiaceae</taxon>
        <taxon>Austropuccinia</taxon>
    </lineage>
</organism>
<keyword evidence="2" id="KW-1185">Reference proteome</keyword>
<dbReference type="AlphaFoldDB" id="A0A9Q3BPY1"/>
<protein>
    <submittedName>
        <fullName evidence="1">Uncharacterized protein</fullName>
    </submittedName>
</protein>
<dbReference type="Proteomes" id="UP000765509">
    <property type="component" value="Unassembled WGS sequence"/>
</dbReference>
<evidence type="ECO:0000313" key="1">
    <source>
        <dbReference type="EMBL" id="MBW0468988.1"/>
    </source>
</evidence>
<dbReference type="EMBL" id="AVOT02002041">
    <property type="protein sequence ID" value="MBW0468988.1"/>
    <property type="molecule type" value="Genomic_DNA"/>
</dbReference>
<evidence type="ECO:0000313" key="2">
    <source>
        <dbReference type="Proteomes" id="UP000765509"/>
    </source>
</evidence>
<proteinExistence type="predicted"/>
<name>A0A9Q3BPY1_9BASI</name>
<accession>A0A9Q3BPY1</accession>